<evidence type="ECO:0000313" key="3">
    <source>
        <dbReference type="Proteomes" id="UP001168528"/>
    </source>
</evidence>
<feature type="transmembrane region" description="Helical" evidence="1">
    <location>
        <begin position="100"/>
        <end position="121"/>
    </location>
</feature>
<dbReference type="Proteomes" id="UP001168528">
    <property type="component" value="Unassembled WGS sequence"/>
</dbReference>
<feature type="transmembrane region" description="Helical" evidence="1">
    <location>
        <begin position="12"/>
        <end position="35"/>
    </location>
</feature>
<name>A0ABT8R1Y4_9BACT</name>
<accession>A0ABT8R1Y4</accession>
<feature type="transmembrane region" description="Helical" evidence="1">
    <location>
        <begin position="127"/>
        <end position="148"/>
    </location>
</feature>
<keyword evidence="1" id="KW-0812">Transmembrane</keyword>
<organism evidence="2 3">
    <name type="scientific">Rhodocytophaga aerolata</name>
    <dbReference type="NCBI Taxonomy" id="455078"/>
    <lineage>
        <taxon>Bacteria</taxon>
        <taxon>Pseudomonadati</taxon>
        <taxon>Bacteroidota</taxon>
        <taxon>Cytophagia</taxon>
        <taxon>Cytophagales</taxon>
        <taxon>Rhodocytophagaceae</taxon>
        <taxon>Rhodocytophaga</taxon>
    </lineage>
</organism>
<proteinExistence type="predicted"/>
<sequence length="233" mass="25914">MKELLEASVSLVNVIPTTLLVFVILYWLIVILGLIDMDAINLDLDHDVTVEHEIHTTFHTHADIPTKDVAVKEMHNTEVANSGNWMQAALVFFNLGKVPFMVFMSFLILPIWAISILVNHYLGNSSILVAIALLIPNILISFFIAKILTTPFVKVFSYLQNDPDKQQVLGQICTVLLPAGSGKLGQAVINNKGNTILLNVKSADGHTLEKGKSALVLEFNKEKQYYLIQSFDQ</sequence>
<evidence type="ECO:0000313" key="2">
    <source>
        <dbReference type="EMBL" id="MDO1445389.1"/>
    </source>
</evidence>
<keyword evidence="1" id="KW-1133">Transmembrane helix</keyword>
<keyword evidence="3" id="KW-1185">Reference proteome</keyword>
<reference evidence="2" key="1">
    <citation type="submission" date="2023-07" db="EMBL/GenBank/DDBJ databases">
        <title>The genome sequence of Rhodocytophaga aerolata KACC 12507.</title>
        <authorList>
            <person name="Zhang X."/>
        </authorList>
    </citation>
    <scope>NUCLEOTIDE SEQUENCE</scope>
    <source>
        <strain evidence="2">KACC 12507</strain>
    </source>
</reference>
<dbReference type="EMBL" id="JAUKPO010000001">
    <property type="protein sequence ID" value="MDO1445389.1"/>
    <property type="molecule type" value="Genomic_DNA"/>
</dbReference>
<evidence type="ECO:0008006" key="4">
    <source>
        <dbReference type="Google" id="ProtNLM"/>
    </source>
</evidence>
<evidence type="ECO:0000256" key="1">
    <source>
        <dbReference type="SAM" id="Phobius"/>
    </source>
</evidence>
<gene>
    <name evidence="2" type="ORF">Q0590_03955</name>
</gene>
<protein>
    <recommendedName>
        <fullName evidence="4">DUF1449 family protein</fullName>
    </recommendedName>
</protein>
<dbReference type="RefSeq" id="WP_302036178.1">
    <property type="nucleotide sequence ID" value="NZ_JAUKPO010000001.1"/>
</dbReference>
<comment type="caution">
    <text evidence="2">The sequence shown here is derived from an EMBL/GenBank/DDBJ whole genome shotgun (WGS) entry which is preliminary data.</text>
</comment>
<keyword evidence="1" id="KW-0472">Membrane</keyword>